<organism evidence="1 2">
    <name type="scientific">Opisthorchis viverrini</name>
    <name type="common">Southeast Asian liver fluke</name>
    <dbReference type="NCBI Taxonomy" id="6198"/>
    <lineage>
        <taxon>Eukaryota</taxon>
        <taxon>Metazoa</taxon>
        <taxon>Spiralia</taxon>
        <taxon>Lophotrochozoa</taxon>
        <taxon>Platyhelminthes</taxon>
        <taxon>Trematoda</taxon>
        <taxon>Digenea</taxon>
        <taxon>Opisthorchiida</taxon>
        <taxon>Opisthorchiata</taxon>
        <taxon>Opisthorchiidae</taxon>
        <taxon>Opisthorchis</taxon>
    </lineage>
</organism>
<dbReference type="GeneID" id="20316631"/>
<protein>
    <submittedName>
        <fullName evidence="1">Uncharacterized protein</fullName>
    </submittedName>
</protein>
<dbReference type="OrthoDB" id="6272694at2759"/>
<gene>
    <name evidence="1" type="ORF">T265_02443</name>
</gene>
<reference evidence="1 2" key="1">
    <citation type="submission" date="2013-11" db="EMBL/GenBank/DDBJ databases">
        <title>Opisthorchis viverrini - life in the bile duct.</title>
        <authorList>
            <person name="Young N.D."/>
            <person name="Nagarajan N."/>
            <person name="Lin S.J."/>
            <person name="Korhonen P.K."/>
            <person name="Jex A.R."/>
            <person name="Hall R.S."/>
            <person name="Safavi-Hemami H."/>
            <person name="Kaewkong W."/>
            <person name="Bertrand D."/>
            <person name="Gao S."/>
            <person name="Seet Q."/>
            <person name="Wongkham S."/>
            <person name="Teh B.T."/>
            <person name="Wongkham C."/>
            <person name="Intapan P.M."/>
            <person name="Maleewong W."/>
            <person name="Yang X."/>
            <person name="Hu M."/>
            <person name="Wang Z."/>
            <person name="Hofmann A."/>
            <person name="Sternberg P.W."/>
            <person name="Tan P."/>
            <person name="Wang J."/>
            <person name="Gasser R.B."/>
        </authorList>
    </citation>
    <scope>NUCLEOTIDE SEQUENCE [LARGE SCALE GENOMIC DNA]</scope>
</reference>
<accession>A0A075A6J0</accession>
<proteinExistence type="predicted"/>
<dbReference type="RefSeq" id="XP_009164956.1">
    <property type="nucleotide sequence ID" value="XM_009166692.1"/>
</dbReference>
<dbReference type="Proteomes" id="UP000054324">
    <property type="component" value="Unassembled WGS sequence"/>
</dbReference>
<dbReference type="AlphaFoldDB" id="A0A075A6J0"/>
<evidence type="ECO:0000313" key="2">
    <source>
        <dbReference type="Proteomes" id="UP000054324"/>
    </source>
</evidence>
<keyword evidence="2" id="KW-1185">Reference proteome</keyword>
<dbReference type="EMBL" id="KL596648">
    <property type="protein sequence ID" value="KER31250.1"/>
    <property type="molecule type" value="Genomic_DNA"/>
</dbReference>
<dbReference type="CTD" id="20316631"/>
<dbReference type="KEGG" id="ovi:T265_02443"/>
<name>A0A075A6J0_OPIVI</name>
<sequence length="351" mass="38907">MFCFGNVDYNQGNGTTYLLYAVSGSILKQSVWTILLLSSSCFSLERYLIATLCNNIPQCEMPPMRFPAFLSSNFPPLPFSLSSGFDWDMYWLCRAIICRKQRWRTLDLTEGYGLYTARLNEWRCRHFEVIVHACKDQQLKQGQTMINALQGPSRRDWTLPWCDGPALRTDDSVRHASVLRSGSVRHMVPAFSGISKSVLKPRHPVYLAAFNVRTLKQAGQQAALALTLDSLGIDVCCLSNENSRCKHISNRFRLRTSGDPEAAAVGCAGVGIVLSHWAEVSLLDWIPVDSRLCANANQSESSTLTRRFSPPHGHSGTTLCPAPEAALVGTCVTYASFAEESTVFHAQFGVA</sequence>
<evidence type="ECO:0000313" key="1">
    <source>
        <dbReference type="EMBL" id="KER31250.1"/>
    </source>
</evidence>